<dbReference type="SUPFAM" id="SSF89957">
    <property type="entry name" value="MTH1187/YkoF-like"/>
    <property type="match status" value="1"/>
</dbReference>
<dbReference type="PANTHER" id="PTHR33777">
    <property type="entry name" value="UPF0045 PROTEIN ECM15"/>
    <property type="match status" value="1"/>
</dbReference>
<dbReference type="EMBL" id="CP159373">
    <property type="protein sequence ID" value="XCN74609.1"/>
    <property type="molecule type" value="Genomic_DNA"/>
</dbReference>
<proteinExistence type="inferred from homology"/>
<dbReference type="AlphaFoldDB" id="A0AAU8LZN0"/>
<protein>
    <submittedName>
        <fullName evidence="3">MTH1187 family thiamine-binding protein</fullName>
    </submittedName>
</protein>
<dbReference type="InterPro" id="IPR029756">
    <property type="entry name" value="MTH1187/YkoF-like"/>
</dbReference>
<dbReference type="Gene3D" id="3.30.70.930">
    <property type="match status" value="1"/>
</dbReference>
<organism evidence="3">
    <name type="scientific">Candidatus Electrothrix aestuarii</name>
    <dbReference type="NCBI Taxonomy" id="3062594"/>
    <lineage>
        <taxon>Bacteria</taxon>
        <taxon>Pseudomonadati</taxon>
        <taxon>Thermodesulfobacteriota</taxon>
        <taxon>Desulfobulbia</taxon>
        <taxon>Desulfobulbales</taxon>
        <taxon>Desulfobulbaceae</taxon>
        <taxon>Candidatus Electrothrix</taxon>
    </lineage>
</organism>
<dbReference type="Pfam" id="PF01910">
    <property type="entry name" value="Thiamine_BP"/>
    <property type="match status" value="1"/>
</dbReference>
<accession>A0AAU8LZN0</accession>
<gene>
    <name evidence="3" type="ORF">Q3M24_07645</name>
</gene>
<dbReference type="InterPro" id="IPR051614">
    <property type="entry name" value="UPF0045_domain"/>
</dbReference>
<dbReference type="GO" id="GO:0005829">
    <property type="term" value="C:cytosol"/>
    <property type="evidence" value="ECO:0007669"/>
    <property type="project" value="TreeGrafter"/>
</dbReference>
<name>A0AAU8LZN0_9BACT</name>
<reference evidence="3" key="2">
    <citation type="submission" date="2024-06" db="EMBL/GenBank/DDBJ databases">
        <authorList>
            <person name="Plum-Jensen L.E."/>
            <person name="Schramm A."/>
            <person name="Marshall I.P.G."/>
        </authorList>
    </citation>
    <scope>NUCLEOTIDE SEQUENCE</scope>
    <source>
        <strain evidence="3">Rat1</strain>
    </source>
</reference>
<feature type="domain" description="Thiamine-binding protein" evidence="2">
    <location>
        <begin position="4"/>
        <end position="93"/>
    </location>
</feature>
<dbReference type="PANTHER" id="PTHR33777:SF1">
    <property type="entry name" value="UPF0045 PROTEIN ECM15"/>
    <property type="match status" value="1"/>
</dbReference>
<evidence type="ECO:0000259" key="2">
    <source>
        <dbReference type="Pfam" id="PF01910"/>
    </source>
</evidence>
<dbReference type="InterPro" id="IPR002767">
    <property type="entry name" value="Thiamine_BP"/>
</dbReference>
<sequence length="106" mass="11920">MAFMQITVLPMETGDTSLSAYIADIQEILRDTKLDYEMNDMGTVINGSPALLFQVAEALHSCPFQHSVQRVITQITLDERRDKTQHLGEKKGAVLSVLAEREKNQQ</sequence>
<evidence type="ECO:0000313" key="3">
    <source>
        <dbReference type="EMBL" id="XCN74609.1"/>
    </source>
</evidence>
<dbReference type="NCBIfam" id="TIGR00106">
    <property type="entry name" value="MTH1187 family thiamine-binding protein"/>
    <property type="match status" value="1"/>
</dbReference>
<comment type="similarity">
    <text evidence="1">Belongs to the UPF0045 family.</text>
</comment>
<evidence type="ECO:0000256" key="1">
    <source>
        <dbReference type="ARBA" id="ARBA00010272"/>
    </source>
</evidence>
<reference evidence="3" key="1">
    <citation type="journal article" date="2024" name="Syst. Appl. Microbiol.">
        <title>First single-strain enrichments of Electrothrix cable bacteria, description of E. aestuarii sp. nov. and E. rattekaaiensis sp. nov., and proposal of a cable bacteria taxonomy following the rules of the SeqCode.</title>
        <authorList>
            <person name="Plum-Jensen L.E."/>
            <person name="Schramm A."/>
            <person name="Marshall I.P.G."/>
        </authorList>
    </citation>
    <scope>NUCLEOTIDE SEQUENCE</scope>
    <source>
        <strain evidence="3">Rat1</strain>
    </source>
</reference>
<dbReference type="KEGG" id="eaj:Q3M24_07645"/>